<protein>
    <submittedName>
        <fullName evidence="3">KLLA0F25586p</fullName>
    </submittedName>
</protein>
<dbReference type="OMA" id="YELGAHY"/>
<evidence type="ECO:0000256" key="1">
    <source>
        <dbReference type="SAM" id="MobiDB-lite"/>
    </source>
</evidence>
<proteinExistence type="predicted"/>
<dbReference type="InterPro" id="IPR050704">
    <property type="entry name" value="Peptidase_C85-like"/>
</dbReference>
<dbReference type="PANTHER" id="PTHR12419:SF10">
    <property type="entry name" value="DEUBIQUITINASE OTUD6B"/>
    <property type="match status" value="1"/>
</dbReference>
<dbReference type="FunFam" id="3.90.70.80:FF:000022">
    <property type="entry name" value="OTU2p protein"/>
    <property type="match status" value="1"/>
</dbReference>
<feature type="compositionally biased region" description="Basic and acidic residues" evidence="1">
    <location>
        <begin position="98"/>
        <end position="109"/>
    </location>
</feature>
<dbReference type="GO" id="GO:0016579">
    <property type="term" value="P:protein deubiquitination"/>
    <property type="evidence" value="ECO:0007669"/>
    <property type="project" value="TreeGrafter"/>
</dbReference>
<evidence type="ECO:0000259" key="2">
    <source>
        <dbReference type="PROSITE" id="PS50802"/>
    </source>
</evidence>
<dbReference type="Gene3D" id="3.90.70.80">
    <property type="match status" value="1"/>
</dbReference>
<dbReference type="PROSITE" id="PS50802">
    <property type="entry name" value="OTU"/>
    <property type="match status" value="1"/>
</dbReference>
<dbReference type="PaxDb" id="284590-Q6CIL9"/>
<evidence type="ECO:0000313" key="4">
    <source>
        <dbReference type="Proteomes" id="UP000000598"/>
    </source>
</evidence>
<keyword evidence="4" id="KW-1185">Reference proteome</keyword>
<dbReference type="PANTHER" id="PTHR12419">
    <property type="entry name" value="OTU DOMAIN CONTAINING PROTEIN"/>
    <property type="match status" value="1"/>
</dbReference>
<name>Q6CIL9_KLULA</name>
<organism evidence="3 4">
    <name type="scientific">Kluyveromyces lactis (strain ATCC 8585 / CBS 2359 / DSM 70799 / NBRC 1267 / NRRL Y-1140 / WM37)</name>
    <name type="common">Yeast</name>
    <name type="synonym">Candida sphaerica</name>
    <dbReference type="NCBI Taxonomy" id="284590"/>
    <lineage>
        <taxon>Eukaryota</taxon>
        <taxon>Fungi</taxon>
        <taxon>Dikarya</taxon>
        <taxon>Ascomycota</taxon>
        <taxon>Saccharomycotina</taxon>
        <taxon>Saccharomycetes</taxon>
        <taxon>Saccharomycetales</taxon>
        <taxon>Saccharomycetaceae</taxon>
        <taxon>Kluyveromyces</taxon>
    </lineage>
</organism>
<dbReference type="Proteomes" id="UP000000598">
    <property type="component" value="Chromosome F"/>
</dbReference>
<dbReference type="STRING" id="284590.Q6CIL9"/>
<feature type="compositionally biased region" description="Basic residues" evidence="1">
    <location>
        <begin position="31"/>
        <end position="40"/>
    </location>
</feature>
<dbReference type="eggNOG" id="KOG2606">
    <property type="taxonomic scope" value="Eukaryota"/>
</dbReference>
<dbReference type="MEROPS" id="C85.008"/>
<dbReference type="Pfam" id="PF02338">
    <property type="entry name" value="OTU"/>
    <property type="match status" value="1"/>
</dbReference>
<dbReference type="CDD" id="cd22762">
    <property type="entry name" value="OTU_fungi_OTU2-like"/>
    <property type="match status" value="1"/>
</dbReference>
<dbReference type="KEGG" id="kla:KLLA0_F25586g"/>
<feature type="region of interest" description="Disordered" evidence="1">
    <location>
        <begin position="1"/>
        <end position="41"/>
    </location>
</feature>
<dbReference type="FunCoup" id="Q6CIL9">
    <property type="interactions" value="724"/>
</dbReference>
<feature type="domain" description="OTU" evidence="2">
    <location>
        <begin position="161"/>
        <end position="317"/>
    </location>
</feature>
<dbReference type="InterPro" id="IPR038765">
    <property type="entry name" value="Papain-like_cys_pep_sf"/>
</dbReference>
<sequence>MSTETAQEELLARHRKERKDLTNQITSLKKQASKKTRKQVNAKCTDLEQELDTRHKSELAKLNGVAFEHSDSEEITPAQLLAQLSLDQDPVQSVCKTDELQQREPELQGKKRRNRQKERLAKRDAEVARIKQQAMEEAAEQPNLKDIEQNSLDKVCVVLNLKQFDIQPDGHCLFNSILDQLRLRHQTNNDIEYDYNFPEEYTGTKYVSEMDVYSLRSLSSSFIRENRDDFIPYLFDENTMTVKDLDEYTKTMETTAQWGGEVEILALSKVFNSTISILMSGRSTYRINEDAKNPELKIVYYKHSYTLGEHYNSLHDL</sequence>
<dbReference type="InParanoid" id="Q6CIL9"/>
<dbReference type="InterPro" id="IPR049771">
    <property type="entry name" value="OTU2-like_OTU"/>
</dbReference>
<evidence type="ECO:0000313" key="3">
    <source>
        <dbReference type="EMBL" id="CAG98928.1"/>
    </source>
</evidence>
<gene>
    <name evidence="3" type="ORF">KLLA0_F25586g</name>
</gene>
<dbReference type="AlphaFoldDB" id="Q6CIL9"/>
<feature type="region of interest" description="Disordered" evidence="1">
    <location>
        <begin position="98"/>
        <end position="121"/>
    </location>
</feature>
<dbReference type="EMBL" id="CR382126">
    <property type="protein sequence ID" value="CAG98928.1"/>
    <property type="molecule type" value="Genomic_DNA"/>
</dbReference>
<dbReference type="HOGENOM" id="CLU_034963_2_0_1"/>
<accession>Q6CIL9</accession>
<dbReference type="InterPro" id="IPR003323">
    <property type="entry name" value="OTU_dom"/>
</dbReference>
<dbReference type="SUPFAM" id="SSF54001">
    <property type="entry name" value="Cysteine proteinases"/>
    <property type="match status" value="1"/>
</dbReference>
<reference evidence="3 4" key="1">
    <citation type="journal article" date="2004" name="Nature">
        <title>Genome evolution in yeasts.</title>
        <authorList>
            <consortium name="Genolevures"/>
            <person name="Dujon B."/>
            <person name="Sherman D."/>
            <person name="Fischer G."/>
            <person name="Durrens P."/>
            <person name="Casaregola S."/>
            <person name="Lafontaine I."/>
            <person name="de Montigny J."/>
            <person name="Marck C."/>
            <person name="Neuveglise C."/>
            <person name="Talla E."/>
            <person name="Goffard N."/>
            <person name="Frangeul L."/>
            <person name="Aigle M."/>
            <person name="Anthouard V."/>
            <person name="Babour A."/>
            <person name="Barbe V."/>
            <person name="Barnay S."/>
            <person name="Blanchin S."/>
            <person name="Beckerich J.M."/>
            <person name="Beyne E."/>
            <person name="Bleykasten C."/>
            <person name="Boisrame A."/>
            <person name="Boyer J."/>
            <person name="Cattolico L."/>
            <person name="Confanioleri F."/>
            <person name="de Daruvar A."/>
            <person name="Despons L."/>
            <person name="Fabre E."/>
            <person name="Fairhead C."/>
            <person name="Ferry-Dumazet H."/>
            <person name="Groppi A."/>
            <person name="Hantraye F."/>
            <person name="Hennequin C."/>
            <person name="Jauniaux N."/>
            <person name="Joyet P."/>
            <person name="Kachouri R."/>
            <person name="Kerrest A."/>
            <person name="Koszul R."/>
            <person name="Lemaire M."/>
            <person name="Lesur I."/>
            <person name="Ma L."/>
            <person name="Muller H."/>
            <person name="Nicaud J.M."/>
            <person name="Nikolski M."/>
            <person name="Oztas S."/>
            <person name="Ozier-Kalogeropoulos O."/>
            <person name="Pellenz S."/>
            <person name="Potier S."/>
            <person name="Richard G.F."/>
            <person name="Straub M.L."/>
            <person name="Suleau A."/>
            <person name="Swennene D."/>
            <person name="Tekaia F."/>
            <person name="Wesolowski-Louvel M."/>
            <person name="Westhof E."/>
            <person name="Wirth B."/>
            <person name="Zeniou-Meyer M."/>
            <person name="Zivanovic I."/>
            <person name="Bolotin-Fukuhara M."/>
            <person name="Thierry A."/>
            <person name="Bouchier C."/>
            <person name="Caudron B."/>
            <person name="Scarpelli C."/>
            <person name="Gaillardin C."/>
            <person name="Weissenbach J."/>
            <person name="Wincker P."/>
            <person name="Souciet J.L."/>
        </authorList>
    </citation>
    <scope>NUCLEOTIDE SEQUENCE [LARGE SCALE GENOMIC DNA]</scope>
    <source>
        <strain evidence="4">ATCC 8585 / CBS 2359 / DSM 70799 / NBRC 1267 / NRRL Y-1140 / WM37</strain>
    </source>
</reference>
<dbReference type="GO" id="GO:0004843">
    <property type="term" value="F:cysteine-type deubiquitinase activity"/>
    <property type="evidence" value="ECO:0007669"/>
    <property type="project" value="TreeGrafter"/>
</dbReference>